<feature type="region of interest" description="Disordered" evidence="1">
    <location>
        <begin position="134"/>
        <end position="178"/>
    </location>
</feature>
<evidence type="ECO:0000313" key="3">
    <source>
        <dbReference type="Proteomes" id="UP001283361"/>
    </source>
</evidence>
<dbReference type="Proteomes" id="UP001283361">
    <property type="component" value="Unassembled WGS sequence"/>
</dbReference>
<dbReference type="PANTHER" id="PTHR10773">
    <property type="entry name" value="DNA-DIRECTED RNA POLYMERASES I, II, AND III SUBUNIT RPABC2"/>
    <property type="match status" value="1"/>
</dbReference>
<dbReference type="AlphaFoldDB" id="A0AAE0ZM64"/>
<gene>
    <name evidence="2" type="ORF">RRG08_056537</name>
</gene>
<feature type="region of interest" description="Disordered" evidence="1">
    <location>
        <begin position="42"/>
        <end position="89"/>
    </location>
</feature>
<proteinExistence type="predicted"/>
<keyword evidence="3" id="KW-1185">Reference proteome</keyword>
<reference evidence="2" key="1">
    <citation type="journal article" date="2023" name="G3 (Bethesda)">
        <title>A reference genome for the long-term kleptoplast-retaining sea slug Elysia crispata morphotype clarki.</title>
        <authorList>
            <person name="Eastman K.E."/>
            <person name="Pendleton A.L."/>
            <person name="Shaikh M.A."/>
            <person name="Suttiyut T."/>
            <person name="Ogas R."/>
            <person name="Tomko P."/>
            <person name="Gavelis G."/>
            <person name="Widhalm J.R."/>
            <person name="Wisecaver J.H."/>
        </authorList>
    </citation>
    <scope>NUCLEOTIDE SEQUENCE</scope>
    <source>
        <strain evidence="2">ECLA1</strain>
    </source>
</reference>
<feature type="compositionally biased region" description="Basic and acidic residues" evidence="1">
    <location>
        <begin position="159"/>
        <end position="172"/>
    </location>
</feature>
<evidence type="ECO:0000313" key="2">
    <source>
        <dbReference type="EMBL" id="KAK3771326.1"/>
    </source>
</evidence>
<protein>
    <submittedName>
        <fullName evidence="2">Uncharacterized protein</fullName>
    </submittedName>
</protein>
<dbReference type="PANTHER" id="PTHR10773:SF19">
    <property type="match status" value="1"/>
</dbReference>
<name>A0AAE0ZM64_9GAST</name>
<sequence length="299" mass="33469">MSSGSGSDCEVDTSTLKSLVENERQRRAARCEGPSHLHLTSDAALDSSCQEPIQTDKAPNIASTDDEIDDSDHDRDFNLADCELNSSDSDDATLAEIKRRYRRRKISTRSAALDFLSIASTSTAVEIVSSNAVTEAEVGSPSQPVESTENSVDPGPDEDLVHNTEDNVDNRGRSRKRVRNEDQWKNNLIRSRRNAGESYVSETGKSFEARALAPPCGPVCPRKCTALISEEERRSVFQQYWKIGNKKDQRQFICKNVEKTSIQRTYCGKDTKRQEEEIFHAYVLISLTSELLLQCSQQK</sequence>
<evidence type="ECO:0000256" key="1">
    <source>
        <dbReference type="SAM" id="MobiDB-lite"/>
    </source>
</evidence>
<feature type="compositionally biased region" description="Polar residues" evidence="1">
    <location>
        <begin position="140"/>
        <end position="151"/>
    </location>
</feature>
<comment type="caution">
    <text evidence="2">The sequence shown here is derived from an EMBL/GenBank/DDBJ whole genome shotgun (WGS) entry which is preliminary data.</text>
</comment>
<organism evidence="2 3">
    <name type="scientific">Elysia crispata</name>
    <name type="common">lettuce slug</name>
    <dbReference type="NCBI Taxonomy" id="231223"/>
    <lineage>
        <taxon>Eukaryota</taxon>
        <taxon>Metazoa</taxon>
        <taxon>Spiralia</taxon>
        <taxon>Lophotrochozoa</taxon>
        <taxon>Mollusca</taxon>
        <taxon>Gastropoda</taxon>
        <taxon>Heterobranchia</taxon>
        <taxon>Euthyneura</taxon>
        <taxon>Panpulmonata</taxon>
        <taxon>Sacoglossa</taxon>
        <taxon>Placobranchoidea</taxon>
        <taxon>Plakobranchidae</taxon>
        <taxon>Elysia</taxon>
    </lineage>
</organism>
<dbReference type="EMBL" id="JAWDGP010003758">
    <property type="protein sequence ID" value="KAK3771326.1"/>
    <property type="molecule type" value="Genomic_DNA"/>
</dbReference>
<accession>A0AAE0ZM64</accession>